<gene>
    <name evidence="6" type="ORF">EHS24_002556</name>
</gene>
<comment type="caution">
    <text evidence="6">The sequence shown here is derived from an EMBL/GenBank/DDBJ whole genome shotgun (WGS) entry which is preliminary data.</text>
</comment>
<keyword evidence="2" id="KW-0689">Ribosomal protein</keyword>
<evidence type="ECO:0000256" key="5">
    <source>
        <dbReference type="SAM" id="MobiDB-lite"/>
    </source>
</evidence>
<reference evidence="6 7" key="1">
    <citation type="submission" date="2018-11" db="EMBL/GenBank/DDBJ databases">
        <title>Genome sequence of Apiotrichum porosum DSM 27194.</title>
        <authorList>
            <person name="Aliyu H."/>
            <person name="Gorte O."/>
            <person name="Ochsenreither K."/>
        </authorList>
    </citation>
    <scope>NUCLEOTIDE SEQUENCE [LARGE SCALE GENOMIC DNA]</scope>
    <source>
        <strain evidence="6 7">DSM 27194</strain>
    </source>
</reference>
<protein>
    <recommendedName>
        <fullName evidence="4">Large ribosomal subunit protein uL23m</fullName>
    </recommendedName>
</protein>
<evidence type="ECO:0000256" key="1">
    <source>
        <dbReference type="ARBA" id="ARBA00006700"/>
    </source>
</evidence>
<dbReference type="Gene3D" id="3.30.70.330">
    <property type="match status" value="1"/>
</dbReference>
<dbReference type="GO" id="GO:0003735">
    <property type="term" value="F:structural constituent of ribosome"/>
    <property type="evidence" value="ECO:0007669"/>
    <property type="project" value="InterPro"/>
</dbReference>
<dbReference type="GO" id="GO:0032543">
    <property type="term" value="P:mitochondrial translation"/>
    <property type="evidence" value="ECO:0007669"/>
    <property type="project" value="TreeGrafter"/>
</dbReference>
<proteinExistence type="inferred from homology"/>
<evidence type="ECO:0000256" key="2">
    <source>
        <dbReference type="ARBA" id="ARBA00022980"/>
    </source>
</evidence>
<accession>A0A427XGS3</accession>
<evidence type="ECO:0000256" key="4">
    <source>
        <dbReference type="ARBA" id="ARBA00039977"/>
    </source>
</evidence>
<organism evidence="6 7">
    <name type="scientific">Apiotrichum porosum</name>
    <dbReference type="NCBI Taxonomy" id="105984"/>
    <lineage>
        <taxon>Eukaryota</taxon>
        <taxon>Fungi</taxon>
        <taxon>Dikarya</taxon>
        <taxon>Basidiomycota</taxon>
        <taxon>Agaricomycotina</taxon>
        <taxon>Tremellomycetes</taxon>
        <taxon>Trichosporonales</taxon>
        <taxon>Trichosporonaceae</taxon>
        <taxon>Apiotrichum</taxon>
    </lineage>
</organism>
<dbReference type="RefSeq" id="XP_028473247.1">
    <property type="nucleotide sequence ID" value="XM_028618291.1"/>
</dbReference>
<dbReference type="InterPro" id="IPR012677">
    <property type="entry name" value="Nucleotide-bd_a/b_plait_sf"/>
</dbReference>
<dbReference type="InterPro" id="IPR013025">
    <property type="entry name" value="Ribosomal_uL23-like"/>
</dbReference>
<dbReference type="GeneID" id="39587099"/>
<dbReference type="EMBL" id="RSCE01000013">
    <property type="protein sequence ID" value="RSH78100.1"/>
    <property type="molecule type" value="Genomic_DNA"/>
</dbReference>
<name>A0A427XGS3_9TREE</name>
<dbReference type="PANTHER" id="PTHR12059">
    <property type="entry name" value="RIBOSOMAL PROTEIN L23-RELATED"/>
    <property type="match status" value="1"/>
</dbReference>
<dbReference type="PANTHER" id="PTHR12059:SF5">
    <property type="entry name" value="LARGE RIBOSOMAL SUBUNIT PROTEIN UL23M"/>
    <property type="match status" value="1"/>
</dbReference>
<dbReference type="GO" id="GO:0005762">
    <property type="term" value="C:mitochondrial large ribosomal subunit"/>
    <property type="evidence" value="ECO:0007669"/>
    <property type="project" value="TreeGrafter"/>
</dbReference>
<evidence type="ECO:0000313" key="6">
    <source>
        <dbReference type="EMBL" id="RSH78100.1"/>
    </source>
</evidence>
<dbReference type="STRING" id="105984.A0A427XGS3"/>
<evidence type="ECO:0000313" key="7">
    <source>
        <dbReference type="Proteomes" id="UP000279236"/>
    </source>
</evidence>
<dbReference type="Proteomes" id="UP000279236">
    <property type="component" value="Unassembled WGS sequence"/>
</dbReference>
<sequence length="345" mass="38790">MSRLFRRALSTVPTAPAGPSTTGSVPLAVRRRRAEFPDIQKPSPLTSPEKFVGANAHELPPKLEDMFQKMRLAGQYKGDEMSARRAFLKSQNQWRSRVRGYGRVNTVTQEVQVDSHMGHLKREGAPRAAPATESEWRDAVVAQKIYLPNIQIRLVRNHTPPGEAYDPWTATFRIPIGMTKTDLRSYLSAVYDLDVTFIRTDIYLGELTRVAGGRIKRKSGALKNYKRAVVGLTEPFHYPDDIEEMRAGTWGGVEAGKALAEEREEILEAEYIVKGVEDYRKKQRMKLYKGYRWRTATHDNAGNTIREIMKRRKDREAAIAGVGHNVVAVDAAADQPQGGQTSNEA</sequence>
<dbReference type="OrthoDB" id="275582at2759"/>
<keyword evidence="7" id="KW-1185">Reference proteome</keyword>
<dbReference type="InterPro" id="IPR012678">
    <property type="entry name" value="Ribosomal_uL23/eL15/eS24_sf"/>
</dbReference>
<comment type="similarity">
    <text evidence="1">Belongs to the universal ribosomal protein uL23 family.</text>
</comment>
<dbReference type="SUPFAM" id="SSF54189">
    <property type="entry name" value="Ribosomal proteins S24e, L23 and L15e"/>
    <property type="match status" value="1"/>
</dbReference>
<dbReference type="AlphaFoldDB" id="A0A427XGS3"/>
<feature type="region of interest" description="Disordered" evidence="5">
    <location>
        <begin position="1"/>
        <end position="28"/>
    </location>
</feature>
<evidence type="ECO:0000256" key="3">
    <source>
        <dbReference type="ARBA" id="ARBA00023274"/>
    </source>
</evidence>
<keyword evidence="3" id="KW-0687">Ribonucleoprotein</keyword>